<keyword evidence="2" id="KW-1185">Reference proteome</keyword>
<sequence>MARRVLGRVTVATPDLDEPGPYLSVARTLDGLVLDDVLFENRRLDYASFEKVRVAVPVAFVGCALTEAVFTGRDLSGAVFSDCRLRLTAFGGGRYRDTDLGGSDLSQVRGVANPAGVRIGPGGRADLAQALVDELGITVGDT</sequence>
<reference evidence="1" key="1">
    <citation type="submission" date="2022-04" db="EMBL/GenBank/DDBJ databases">
        <title>Systematic whole-genome sequencing reveals an unexpected diversity among actinomycetoma pathogens and provides insights into their antibacterial susceptibilities.</title>
        <authorList>
            <person name="Watson A.K."/>
            <person name="Kepplinger B."/>
            <person name="Bakhiet S.M."/>
            <person name="Mhmoud N.A."/>
            <person name="Chapman J."/>
            <person name="Allenby N."/>
            <person name="Mickiewicz K."/>
            <person name="Goodfellow M."/>
            <person name="Fahal A.H."/>
            <person name="Errington J."/>
        </authorList>
    </citation>
    <scope>NUCLEOTIDE SEQUENCE</scope>
    <source>
        <strain evidence="1">SD 504</strain>
    </source>
</reference>
<dbReference type="Proteomes" id="UP001056383">
    <property type="component" value="Chromosome"/>
</dbReference>
<dbReference type="EMBL" id="CP095474">
    <property type="protein sequence ID" value="URN15576.1"/>
    <property type="molecule type" value="Genomic_DNA"/>
</dbReference>
<name>A0ABY4T9H3_9ACTN</name>
<evidence type="ECO:0000313" key="2">
    <source>
        <dbReference type="Proteomes" id="UP001056383"/>
    </source>
</evidence>
<dbReference type="Pfam" id="PF00805">
    <property type="entry name" value="Pentapeptide"/>
    <property type="match status" value="1"/>
</dbReference>
<organism evidence="1 2">
    <name type="scientific">Streptomyces sudanensis</name>
    <dbReference type="NCBI Taxonomy" id="436397"/>
    <lineage>
        <taxon>Bacteria</taxon>
        <taxon>Bacillati</taxon>
        <taxon>Actinomycetota</taxon>
        <taxon>Actinomycetes</taxon>
        <taxon>Kitasatosporales</taxon>
        <taxon>Streptomycetaceae</taxon>
        <taxon>Streptomyces</taxon>
    </lineage>
</organism>
<dbReference type="RefSeq" id="WP_010469971.1">
    <property type="nucleotide sequence ID" value="NZ_CP095474.1"/>
</dbReference>
<dbReference type="SUPFAM" id="SSF141571">
    <property type="entry name" value="Pentapeptide repeat-like"/>
    <property type="match status" value="1"/>
</dbReference>
<accession>A0ABY4T9H3</accession>
<gene>
    <name evidence="1" type="ORF">MW084_05985</name>
</gene>
<dbReference type="Gene3D" id="2.160.20.80">
    <property type="entry name" value="E3 ubiquitin-protein ligase SopA"/>
    <property type="match status" value="1"/>
</dbReference>
<dbReference type="InterPro" id="IPR001646">
    <property type="entry name" value="5peptide_repeat"/>
</dbReference>
<evidence type="ECO:0000313" key="1">
    <source>
        <dbReference type="EMBL" id="URN15576.1"/>
    </source>
</evidence>
<proteinExistence type="predicted"/>
<protein>
    <submittedName>
        <fullName evidence="1">Pentapeptide repeat-containing protein</fullName>
    </submittedName>
</protein>